<organism evidence="1 2">
    <name type="scientific">Candidatus Jettenia ecosi</name>
    <dbReference type="NCBI Taxonomy" id="2494326"/>
    <lineage>
        <taxon>Bacteria</taxon>
        <taxon>Pseudomonadati</taxon>
        <taxon>Planctomycetota</taxon>
        <taxon>Candidatus Brocadiia</taxon>
        <taxon>Candidatus Brocadiales</taxon>
        <taxon>Candidatus Brocadiaceae</taxon>
        <taxon>Candidatus Jettenia</taxon>
    </lineage>
</organism>
<protein>
    <recommendedName>
        <fullName evidence="3">Carboxypeptidase regulatory-like domain-containing protein</fullName>
    </recommendedName>
</protein>
<dbReference type="AlphaFoldDB" id="A0A533Q8L3"/>
<evidence type="ECO:0000313" key="2">
    <source>
        <dbReference type="Proteomes" id="UP000319783"/>
    </source>
</evidence>
<dbReference type="SUPFAM" id="SSF49464">
    <property type="entry name" value="Carboxypeptidase regulatory domain-like"/>
    <property type="match status" value="1"/>
</dbReference>
<sequence>MAYIFRGKLCGLICPEYPEPLANVIVRLYRSRNVQTVVALTVTSPKEPFVILTEEQIKEKSSALIAEANTDEEGNFTFELGDNERYNGEMFEVDVYCTTVPRLKPSSQTPTPMQFSITTLQPRWRQTEKGFVSVWNYCLPHRFWCLVRGRFGAWTIYGRVTHCATGAPIPNVRVRGFDVDWLQDDDLGSAITDTNGKFRIDYLASDFQQTIFSSFQLEWVGGPDLYFKVETLSGTPLLTELPSRGRDPDRENAGPCFCVSLCLEEQPEPQTEPLPVFTKLGGYKYASQIHSSVPGTGLTVGDNRAFYSTVRLNGILSKKLNGQPMEYRFEVRTTDATGGNPGPWMAIPTFQIARTVIGDLETYAPDFPGDPNPIKTKDYTINGVAGPDELVAFVTADGWIQVPQESDVFSPSGYFQPNGNMINLITPMLAVFGTKDMTGVLAGNSSTSNGATLAANHHFSLRMRVRQAGNPATEITAGFCPHVAINNTGYDNVKHHPSWAGFTDPPKTIGVRLLDIQQLITNGCVEITNALDVLFTATHPDLGSVSVTMSGPGGPYNFTLPAAVPGERFGTATPSGWTVASLQPCAYIVRLSVQLLLTTGDSIPDNLYDDIAFCKS</sequence>
<comment type="caution">
    <text evidence="1">The sequence shown here is derived from an EMBL/GenBank/DDBJ whole genome shotgun (WGS) entry which is preliminary data.</text>
</comment>
<dbReference type="InterPro" id="IPR008969">
    <property type="entry name" value="CarboxyPept-like_regulatory"/>
</dbReference>
<proteinExistence type="predicted"/>
<evidence type="ECO:0000313" key="1">
    <source>
        <dbReference type="EMBL" id="TLD41013.1"/>
    </source>
</evidence>
<accession>A0A533Q8L3</accession>
<gene>
    <name evidence="1" type="ORF">JETT_2701</name>
</gene>
<reference evidence="1 2" key="1">
    <citation type="submission" date="2019-04" db="EMBL/GenBank/DDBJ databases">
        <title>Genome of a novel bacterium Candidatus Jettenia ecosi reconstructed from metagenome of an anammox bioreactor.</title>
        <authorList>
            <person name="Mardanov A.V."/>
            <person name="Beletsky A.V."/>
            <person name="Ravin N.V."/>
            <person name="Botchkova E.A."/>
            <person name="Litti Y.V."/>
            <person name="Nozhevnikova A.N."/>
        </authorList>
    </citation>
    <scope>NUCLEOTIDE SEQUENCE [LARGE SCALE GENOMIC DNA]</scope>
    <source>
        <strain evidence="1">J2</strain>
    </source>
</reference>
<name>A0A533Q8L3_9BACT</name>
<dbReference type="EMBL" id="SULG01000066">
    <property type="protein sequence ID" value="TLD41013.1"/>
    <property type="molecule type" value="Genomic_DNA"/>
</dbReference>
<evidence type="ECO:0008006" key="3">
    <source>
        <dbReference type="Google" id="ProtNLM"/>
    </source>
</evidence>
<dbReference type="Proteomes" id="UP000319783">
    <property type="component" value="Unassembled WGS sequence"/>
</dbReference>